<evidence type="ECO:0000256" key="4">
    <source>
        <dbReference type="ARBA" id="ARBA00022475"/>
    </source>
</evidence>
<dbReference type="InterPro" id="IPR004695">
    <property type="entry name" value="SLAC1/Mae1/Ssu1/TehA"/>
</dbReference>
<evidence type="ECO:0000256" key="7">
    <source>
        <dbReference type="ARBA" id="ARBA00023136"/>
    </source>
</evidence>
<evidence type="ECO:0000313" key="9">
    <source>
        <dbReference type="EMBL" id="CAC12492.1"/>
    </source>
</evidence>
<dbReference type="STRING" id="273075.gene:9572598"/>
<dbReference type="Proteomes" id="UP000001024">
    <property type="component" value="Chromosome"/>
</dbReference>
<organism evidence="9 10">
    <name type="scientific">Thermoplasma acidophilum (strain ATCC 25905 / DSM 1728 / JCM 9062 / NBRC 15155 / AMRC-C165)</name>
    <dbReference type="NCBI Taxonomy" id="273075"/>
    <lineage>
        <taxon>Archaea</taxon>
        <taxon>Methanobacteriati</taxon>
        <taxon>Thermoplasmatota</taxon>
        <taxon>Thermoplasmata</taxon>
        <taxon>Thermoplasmatales</taxon>
        <taxon>Thermoplasmataceae</taxon>
        <taxon>Thermoplasma</taxon>
    </lineage>
</organism>
<comment type="subcellular location">
    <subcellularLocation>
        <location evidence="1">Cell membrane</location>
        <topology evidence="1">Multi-pass membrane protein</topology>
    </subcellularLocation>
</comment>
<comment type="similarity">
    <text evidence="2">Belongs to the tellurite-resistance/dicarboxylate transporter (TDT) family.</text>
</comment>
<accession>Q9HIG8</accession>
<feature type="transmembrane region" description="Helical" evidence="8">
    <location>
        <begin position="113"/>
        <end position="132"/>
    </location>
</feature>
<feature type="transmembrane region" description="Helical" evidence="8">
    <location>
        <begin position="282"/>
        <end position="308"/>
    </location>
</feature>
<dbReference type="InterPro" id="IPR038665">
    <property type="entry name" value="Voltage-dep_anion_channel_sf"/>
</dbReference>
<feature type="transmembrane region" description="Helical" evidence="8">
    <location>
        <begin position="52"/>
        <end position="73"/>
    </location>
</feature>
<dbReference type="InterPro" id="IPR051629">
    <property type="entry name" value="Sulfite_efflux_TDT"/>
</dbReference>
<evidence type="ECO:0000256" key="5">
    <source>
        <dbReference type="ARBA" id="ARBA00022692"/>
    </source>
</evidence>
<dbReference type="eggNOG" id="arCOG04355">
    <property type="taxonomic scope" value="Archaea"/>
</dbReference>
<evidence type="ECO:0000256" key="2">
    <source>
        <dbReference type="ARBA" id="ARBA00008566"/>
    </source>
</evidence>
<dbReference type="HOGENOM" id="CLU_835760_0_0_2"/>
<dbReference type="PANTHER" id="PTHR31686:SF1">
    <property type="entry name" value="SULFITE EFFLUX PUMP SSU1"/>
    <property type="match status" value="1"/>
</dbReference>
<feature type="transmembrane region" description="Helical" evidence="8">
    <location>
        <begin position="12"/>
        <end position="31"/>
    </location>
</feature>
<reference evidence="9 10" key="1">
    <citation type="journal article" date="2000" name="Nature">
        <title>The genome sequence of the thermoacidophilic scavenger Thermoplasma acidophilum.</title>
        <authorList>
            <person name="Ruepp A."/>
            <person name="Graml W."/>
            <person name="Santos-Martinez M.L."/>
            <person name="Koretke K.K."/>
            <person name="Volker C."/>
            <person name="Mewes H.W."/>
            <person name="Frishman D."/>
            <person name="Stocker S."/>
            <person name="Lupas A.N."/>
            <person name="Baumeister W."/>
        </authorList>
    </citation>
    <scope>NUCLEOTIDE SEQUENCE [LARGE SCALE GENOMIC DNA]</scope>
    <source>
        <strain evidence="10">ATCC 25905 / DSM 1728 / JCM 9062 / NBRC 15155 / AMRC-C165</strain>
    </source>
</reference>
<dbReference type="Pfam" id="PF03595">
    <property type="entry name" value="SLAC1"/>
    <property type="match status" value="1"/>
</dbReference>
<protein>
    <submittedName>
        <fullName evidence="9">Uncharacterized protein</fullName>
    </submittedName>
</protein>
<evidence type="ECO:0000256" key="6">
    <source>
        <dbReference type="ARBA" id="ARBA00022989"/>
    </source>
</evidence>
<dbReference type="EMBL" id="AL445067">
    <property type="protein sequence ID" value="CAC12492.1"/>
    <property type="molecule type" value="Genomic_DNA"/>
</dbReference>
<keyword evidence="4" id="KW-1003">Cell membrane</keyword>
<keyword evidence="6 8" id="KW-1133">Transmembrane helix</keyword>
<feature type="transmembrane region" description="Helical" evidence="8">
    <location>
        <begin position="183"/>
        <end position="203"/>
    </location>
</feature>
<dbReference type="KEGG" id="tac:Ta1371"/>
<dbReference type="Gene3D" id="1.50.10.150">
    <property type="entry name" value="Voltage-dependent anion channel"/>
    <property type="match status" value="1"/>
</dbReference>
<sequence length="318" mass="35570">MFSFPAVLEAGIVFLYIAVALFLATLGIWIARTFLMPNVIKEDWNSLNRISFTTVIPLSASVMNAAIIAYYGFNVHYEYLYLVNYFIDFTSILFLSFFLGYKLYTKSPVHTNEISYGLLIPPVAISSNVLLGSSLMRTQYFNSIIFLTVIGVGIALFLFLFIGIMTFASYIRDQKANAPSPMLVLPVGVSSIIVINILAIATAKSVFQIPMADALTVSFMLWAFELWNFVVAMMISLKRVFREPATISIWAYTFPMAIFSVSSLDLRSIIGRYGYITASNIVYYIGIGAWVILIVAWVYAVMSTAIFLSHIKMIAYPG</sequence>
<dbReference type="GO" id="GO:0000319">
    <property type="term" value="F:sulfite transmembrane transporter activity"/>
    <property type="evidence" value="ECO:0007669"/>
    <property type="project" value="TreeGrafter"/>
</dbReference>
<keyword evidence="10" id="KW-1185">Reference proteome</keyword>
<dbReference type="GO" id="GO:0005886">
    <property type="term" value="C:plasma membrane"/>
    <property type="evidence" value="ECO:0007669"/>
    <property type="project" value="UniProtKB-SubCell"/>
</dbReference>
<keyword evidence="5 8" id="KW-0812">Transmembrane</keyword>
<evidence type="ECO:0000256" key="1">
    <source>
        <dbReference type="ARBA" id="ARBA00004651"/>
    </source>
</evidence>
<dbReference type="InParanoid" id="Q9HIG8"/>
<evidence type="ECO:0000256" key="3">
    <source>
        <dbReference type="ARBA" id="ARBA00022448"/>
    </source>
</evidence>
<dbReference type="PANTHER" id="PTHR31686">
    <property type="match status" value="1"/>
</dbReference>
<dbReference type="PaxDb" id="273075-Ta1371"/>
<keyword evidence="7 8" id="KW-0472">Membrane</keyword>
<name>Q9HIG8_THEAC</name>
<keyword evidence="3" id="KW-0813">Transport</keyword>
<feature type="transmembrane region" description="Helical" evidence="8">
    <location>
        <begin position="249"/>
        <end position="270"/>
    </location>
</feature>
<gene>
    <name evidence="9" type="ordered locus">Ta1371</name>
</gene>
<evidence type="ECO:0000313" key="10">
    <source>
        <dbReference type="Proteomes" id="UP000001024"/>
    </source>
</evidence>
<proteinExistence type="inferred from homology"/>
<feature type="transmembrane region" description="Helical" evidence="8">
    <location>
        <begin position="215"/>
        <end position="237"/>
    </location>
</feature>
<feature type="transmembrane region" description="Helical" evidence="8">
    <location>
        <begin position="144"/>
        <end position="171"/>
    </location>
</feature>
<dbReference type="AlphaFoldDB" id="Q9HIG8"/>
<feature type="transmembrane region" description="Helical" evidence="8">
    <location>
        <begin position="79"/>
        <end position="101"/>
    </location>
</feature>
<dbReference type="EnsemblBacteria" id="CAC12492">
    <property type="protein sequence ID" value="CAC12492"/>
    <property type="gene ID" value="CAC12492"/>
</dbReference>
<evidence type="ECO:0000256" key="8">
    <source>
        <dbReference type="SAM" id="Phobius"/>
    </source>
</evidence>